<evidence type="ECO:0000313" key="7">
    <source>
        <dbReference type="EMBL" id="CAA9326020.1"/>
    </source>
</evidence>
<keyword evidence="5 6" id="KW-0472">Membrane</keyword>
<feature type="transmembrane region" description="Helical" evidence="6">
    <location>
        <begin position="230"/>
        <end position="250"/>
    </location>
</feature>
<keyword evidence="4 6" id="KW-1133">Transmembrane helix</keyword>
<dbReference type="AlphaFoldDB" id="A0A6J4L8X4"/>
<name>A0A6J4L8X4_9BACT</name>
<accession>A0A6J4L8X4</accession>
<organism evidence="7">
    <name type="scientific">uncultured Gemmatimonadota bacterium</name>
    <dbReference type="NCBI Taxonomy" id="203437"/>
    <lineage>
        <taxon>Bacteria</taxon>
        <taxon>Pseudomonadati</taxon>
        <taxon>Gemmatimonadota</taxon>
        <taxon>environmental samples</taxon>
    </lineage>
</organism>
<evidence type="ECO:0000256" key="5">
    <source>
        <dbReference type="ARBA" id="ARBA00023136"/>
    </source>
</evidence>
<feature type="transmembrane region" description="Helical" evidence="6">
    <location>
        <begin position="66"/>
        <end position="85"/>
    </location>
</feature>
<feature type="transmembrane region" description="Helical" evidence="6">
    <location>
        <begin position="162"/>
        <end position="187"/>
    </location>
</feature>
<evidence type="ECO:0000256" key="4">
    <source>
        <dbReference type="ARBA" id="ARBA00022989"/>
    </source>
</evidence>
<evidence type="ECO:0000256" key="3">
    <source>
        <dbReference type="ARBA" id="ARBA00022692"/>
    </source>
</evidence>
<keyword evidence="3 6" id="KW-0812">Transmembrane</keyword>
<feature type="transmembrane region" description="Helical" evidence="6">
    <location>
        <begin position="123"/>
        <end position="142"/>
    </location>
</feature>
<evidence type="ECO:0000256" key="1">
    <source>
        <dbReference type="ARBA" id="ARBA00004651"/>
    </source>
</evidence>
<keyword evidence="2" id="KW-1003">Cell membrane</keyword>
<dbReference type="InterPro" id="IPR022791">
    <property type="entry name" value="L-PG_synthase/AglD"/>
</dbReference>
<sequence length="286" mass="29728">MPLATAVALCLLLVAADLAMRALRIQLFLKGAGYPLPYREVFVLNAFGDAASVVTPLRIGGEPARLGGMLFAGVPIAAAIPLLAVEVLSYSVVVAAAAFIAGLFYAPGWWRGVGPGIIESVKWAIPWVVAVVVLSVGVWWVVRRRRRALGKPPKQRIAWGSVRGALGWPLAASVPLTLLSVACRVAVLPVLAQTLPAPPPVHVLAVSSFALIYGQLFLPTPGGAGAIELAFSSGAAGNLGGSLGTVFLLWRACTTGIPVVVGFGLAIPRYGIAAVRLALRGRHAQN</sequence>
<comment type="subcellular location">
    <subcellularLocation>
        <location evidence="1">Cell membrane</location>
        <topology evidence="1">Multi-pass membrane protein</topology>
    </subcellularLocation>
</comment>
<protein>
    <recommendedName>
        <fullName evidence="8">Flippase-like domain-containing protein</fullName>
    </recommendedName>
</protein>
<dbReference type="EMBL" id="CADCTW010000103">
    <property type="protein sequence ID" value="CAA9326020.1"/>
    <property type="molecule type" value="Genomic_DNA"/>
</dbReference>
<evidence type="ECO:0000256" key="2">
    <source>
        <dbReference type="ARBA" id="ARBA00022475"/>
    </source>
</evidence>
<evidence type="ECO:0000256" key="6">
    <source>
        <dbReference type="SAM" id="Phobius"/>
    </source>
</evidence>
<feature type="transmembrane region" description="Helical" evidence="6">
    <location>
        <begin position="256"/>
        <end position="279"/>
    </location>
</feature>
<feature type="transmembrane region" description="Helical" evidence="6">
    <location>
        <begin position="92"/>
        <end position="111"/>
    </location>
</feature>
<dbReference type="GO" id="GO:0005886">
    <property type="term" value="C:plasma membrane"/>
    <property type="evidence" value="ECO:0007669"/>
    <property type="project" value="UniProtKB-SubCell"/>
</dbReference>
<proteinExistence type="predicted"/>
<evidence type="ECO:0008006" key="8">
    <source>
        <dbReference type="Google" id="ProtNLM"/>
    </source>
</evidence>
<dbReference type="Pfam" id="PF03706">
    <property type="entry name" value="LPG_synthase_TM"/>
    <property type="match status" value="1"/>
</dbReference>
<reference evidence="7" key="1">
    <citation type="submission" date="2020-02" db="EMBL/GenBank/DDBJ databases">
        <authorList>
            <person name="Meier V. D."/>
        </authorList>
    </citation>
    <scope>NUCLEOTIDE SEQUENCE</scope>
    <source>
        <strain evidence="7">AVDCRST_MAG68</strain>
    </source>
</reference>
<feature type="transmembrane region" description="Helical" evidence="6">
    <location>
        <begin position="199"/>
        <end position="218"/>
    </location>
</feature>
<gene>
    <name evidence="7" type="ORF">AVDCRST_MAG68-2164</name>
</gene>